<evidence type="ECO:0000256" key="3">
    <source>
        <dbReference type="ARBA" id="ARBA00038502"/>
    </source>
</evidence>
<dbReference type="Pfam" id="PF13302">
    <property type="entry name" value="Acetyltransf_3"/>
    <property type="match status" value="1"/>
</dbReference>
<dbReference type="PANTHER" id="PTHR43792">
    <property type="entry name" value="GNAT FAMILY, PUTATIVE (AFU_ORTHOLOGUE AFUA_3G00765)-RELATED-RELATED"/>
    <property type="match status" value="1"/>
</dbReference>
<sequence>MNSQNSPHFNPPIQQTVLRYPDNQHYQLRSADASFPSTDTTKQDLVAACNEPFLYDRIFRERLQGKPYDRDRAEYFLSWAREGWRNNAWFVFAVLSPEGKIVATIDIKTDQLEGAEIGYWCSEKSTGIMTNTVLALCNIAREAGFRHLYARIAPDNARSIGVVSRCNFSPAGLETRNGVQHLRFNKSL</sequence>
<dbReference type="Gene3D" id="3.40.630.30">
    <property type="match status" value="1"/>
</dbReference>
<dbReference type="PANTHER" id="PTHR43792:SF8">
    <property type="entry name" value="[RIBOSOMAL PROTEIN US5]-ALANINE N-ACETYLTRANSFERASE"/>
    <property type="match status" value="1"/>
</dbReference>
<evidence type="ECO:0000313" key="5">
    <source>
        <dbReference type="EMBL" id="GER90242.1"/>
    </source>
</evidence>
<dbReference type="GO" id="GO:0016747">
    <property type="term" value="F:acyltransferase activity, transferring groups other than amino-acyl groups"/>
    <property type="evidence" value="ECO:0007669"/>
    <property type="project" value="InterPro"/>
</dbReference>
<dbReference type="InterPro" id="IPR016181">
    <property type="entry name" value="Acyl_CoA_acyltransferase"/>
</dbReference>
<dbReference type="InterPro" id="IPR000182">
    <property type="entry name" value="GNAT_dom"/>
</dbReference>
<name>A0A5J4KSW8_9CHLR</name>
<dbReference type="PROSITE" id="PS51186">
    <property type="entry name" value="GNAT"/>
    <property type="match status" value="1"/>
</dbReference>
<comment type="caution">
    <text evidence="5">The sequence shown here is derived from an EMBL/GenBank/DDBJ whole genome shotgun (WGS) entry which is preliminary data.</text>
</comment>
<dbReference type="RefSeq" id="WP_151758007.1">
    <property type="nucleotide sequence ID" value="NZ_BKZW01000002.1"/>
</dbReference>
<organism evidence="5 6">
    <name type="scientific">Dictyobacter vulcani</name>
    <dbReference type="NCBI Taxonomy" id="2607529"/>
    <lineage>
        <taxon>Bacteria</taxon>
        <taxon>Bacillati</taxon>
        <taxon>Chloroflexota</taxon>
        <taxon>Ktedonobacteria</taxon>
        <taxon>Ktedonobacterales</taxon>
        <taxon>Dictyobacteraceae</taxon>
        <taxon>Dictyobacter</taxon>
    </lineage>
</organism>
<evidence type="ECO:0000313" key="6">
    <source>
        <dbReference type="Proteomes" id="UP000326912"/>
    </source>
</evidence>
<feature type="domain" description="N-acetyltransferase" evidence="4">
    <location>
        <begin position="45"/>
        <end position="188"/>
    </location>
</feature>
<dbReference type="SUPFAM" id="SSF55729">
    <property type="entry name" value="Acyl-CoA N-acyltransferases (Nat)"/>
    <property type="match status" value="1"/>
</dbReference>
<dbReference type="AlphaFoldDB" id="A0A5J4KSW8"/>
<keyword evidence="1" id="KW-0808">Transferase</keyword>
<reference evidence="5 6" key="1">
    <citation type="submission" date="2019-10" db="EMBL/GenBank/DDBJ databases">
        <title>Dictyobacter vulcani sp. nov., within the class Ktedonobacteria, isolated from soil of volcanic Mt. Zao.</title>
        <authorList>
            <person name="Zheng Y."/>
            <person name="Wang C.M."/>
            <person name="Sakai Y."/>
            <person name="Abe K."/>
            <person name="Yokota A."/>
            <person name="Yabe S."/>
        </authorList>
    </citation>
    <scope>NUCLEOTIDE SEQUENCE [LARGE SCALE GENOMIC DNA]</scope>
    <source>
        <strain evidence="5 6">W12</strain>
    </source>
</reference>
<proteinExistence type="inferred from homology"/>
<dbReference type="Proteomes" id="UP000326912">
    <property type="component" value="Unassembled WGS sequence"/>
</dbReference>
<comment type="similarity">
    <text evidence="3">Belongs to the acetyltransferase family. RimJ subfamily.</text>
</comment>
<evidence type="ECO:0000256" key="1">
    <source>
        <dbReference type="ARBA" id="ARBA00022679"/>
    </source>
</evidence>
<gene>
    <name evidence="5" type="ORF">KDW_44040</name>
</gene>
<evidence type="ECO:0000256" key="2">
    <source>
        <dbReference type="ARBA" id="ARBA00023315"/>
    </source>
</evidence>
<keyword evidence="2" id="KW-0012">Acyltransferase</keyword>
<protein>
    <recommendedName>
        <fullName evidence="4">N-acetyltransferase domain-containing protein</fullName>
    </recommendedName>
</protein>
<dbReference type="InterPro" id="IPR051531">
    <property type="entry name" value="N-acetyltransferase"/>
</dbReference>
<accession>A0A5J4KSW8</accession>
<keyword evidence="6" id="KW-1185">Reference proteome</keyword>
<dbReference type="EMBL" id="BKZW01000002">
    <property type="protein sequence ID" value="GER90242.1"/>
    <property type="molecule type" value="Genomic_DNA"/>
</dbReference>
<evidence type="ECO:0000259" key="4">
    <source>
        <dbReference type="PROSITE" id="PS51186"/>
    </source>
</evidence>